<dbReference type="AlphaFoldDB" id="A0A7T3FZI9"/>
<dbReference type="GeneID" id="60587433"/>
<dbReference type="RefSeq" id="WP_198062408.1">
    <property type="nucleotide sequence ID" value="NZ_CP065856.1"/>
</dbReference>
<gene>
    <name evidence="1" type="ORF">I7X12_03030</name>
</gene>
<organism evidence="1 2">
    <name type="scientific">Halosimplex litoreum</name>
    <dbReference type="NCBI Taxonomy" id="1198301"/>
    <lineage>
        <taxon>Archaea</taxon>
        <taxon>Methanobacteriati</taxon>
        <taxon>Methanobacteriota</taxon>
        <taxon>Stenosarchaea group</taxon>
        <taxon>Halobacteria</taxon>
        <taxon>Halobacteriales</taxon>
        <taxon>Haloarculaceae</taxon>
        <taxon>Halosimplex</taxon>
    </lineage>
</organism>
<evidence type="ECO:0008006" key="3">
    <source>
        <dbReference type="Google" id="ProtNLM"/>
    </source>
</evidence>
<accession>A0A7T3FZI9</accession>
<reference evidence="1 2" key="1">
    <citation type="submission" date="2020-12" db="EMBL/GenBank/DDBJ databases">
        <title>Halosimplex halophilum sp. nov. and Halosimplex salinum sp. nov., two new members of the genus Halosimplex.</title>
        <authorList>
            <person name="Cui H.L."/>
        </authorList>
    </citation>
    <scope>NUCLEOTIDE SEQUENCE [LARGE SCALE GENOMIC DNA]</scope>
    <source>
        <strain evidence="1 2">YGH94</strain>
    </source>
</reference>
<sequence>MRSKALVPVLTLALGLLALTAAAAPAAAVNETSRSVDSQTVAPGGTATVTFTAQASGGSLTVNEEFSGEVRSAEYVSATIDGEAAGVSDFAIAPQATANGLVASFQGLSEGATVAVTYELTANESTGEMAIDGRATDSAGNESVQTTIDVVEDPLVVSQALDTAEAAPGEVVTVTASVDNAAGNLTVTHEFDPALANVSVTDTSVANESVLPIVAASEANGTVVTIENVTGTATVAIEATVPENASAGTAVAVSGDVTAGDRSTTFDTLTVTVVEADPVDRFAGNDGTIDISDLGNAAKTFANGDLSIAELGQIASAFAGA</sequence>
<protein>
    <recommendedName>
        <fullName evidence="3">Cohesin domain-containing protein</fullName>
    </recommendedName>
</protein>
<keyword evidence="2" id="KW-1185">Reference proteome</keyword>
<dbReference type="Proteomes" id="UP000595001">
    <property type="component" value="Chromosome"/>
</dbReference>
<evidence type="ECO:0000313" key="1">
    <source>
        <dbReference type="EMBL" id="QPV63621.1"/>
    </source>
</evidence>
<proteinExistence type="predicted"/>
<evidence type="ECO:0000313" key="2">
    <source>
        <dbReference type="Proteomes" id="UP000595001"/>
    </source>
</evidence>
<name>A0A7T3FZI9_9EURY</name>
<dbReference type="KEGG" id="hlt:I7X12_03030"/>
<dbReference type="EMBL" id="CP065856">
    <property type="protein sequence ID" value="QPV63621.1"/>
    <property type="molecule type" value="Genomic_DNA"/>
</dbReference>